<name>A0ACC2NRI6_9HYME</name>
<evidence type="ECO:0000313" key="1">
    <source>
        <dbReference type="EMBL" id="KAJ8673468.1"/>
    </source>
</evidence>
<reference evidence="1" key="1">
    <citation type="submission" date="2023-04" db="EMBL/GenBank/DDBJ databases">
        <title>A chromosome-level genome assembly of the parasitoid wasp Eretmocerus hayati.</title>
        <authorList>
            <person name="Zhong Y."/>
            <person name="Liu S."/>
            <person name="Liu Y."/>
        </authorList>
    </citation>
    <scope>NUCLEOTIDE SEQUENCE</scope>
    <source>
        <strain evidence="1">ZJU_SS_LIU_2023</strain>
    </source>
</reference>
<gene>
    <name evidence="1" type="ORF">QAD02_004730</name>
</gene>
<keyword evidence="2" id="KW-1185">Reference proteome</keyword>
<dbReference type="EMBL" id="CM056743">
    <property type="protein sequence ID" value="KAJ8673468.1"/>
    <property type="molecule type" value="Genomic_DNA"/>
</dbReference>
<sequence>MNTRSSRGRSRHSGGASSVAHVQDSQRRAPRSNGASYADMRADQHDDSGEPAVPSHETSMRQLREANEAQNQQIAAQAQEIAILRAQLEVTQAQIRHVLGARRDGTSIDRVPTPHGHVDAHSMNPLQPIPSVQNATTHIGSNSTGSSHILDQTTGSMSGSHTSATTSPASAHAHVIPEVSVGSSLVGTAQVPELVSLLLQACQGATESASMAQHRNATRSRHEIAILASKFSLIPSNTESRNLNPTTKSTQTSAINSQAWTNTTLATRQTAYYHAPRKETMCLAMRSYNLHLIL</sequence>
<organism evidence="1 2">
    <name type="scientific">Eretmocerus hayati</name>
    <dbReference type="NCBI Taxonomy" id="131215"/>
    <lineage>
        <taxon>Eukaryota</taxon>
        <taxon>Metazoa</taxon>
        <taxon>Ecdysozoa</taxon>
        <taxon>Arthropoda</taxon>
        <taxon>Hexapoda</taxon>
        <taxon>Insecta</taxon>
        <taxon>Pterygota</taxon>
        <taxon>Neoptera</taxon>
        <taxon>Endopterygota</taxon>
        <taxon>Hymenoptera</taxon>
        <taxon>Apocrita</taxon>
        <taxon>Proctotrupomorpha</taxon>
        <taxon>Chalcidoidea</taxon>
        <taxon>Aphelinidae</taxon>
        <taxon>Aphelininae</taxon>
        <taxon>Eretmocerus</taxon>
    </lineage>
</organism>
<accession>A0ACC2NRI6</accession>
<dbReference type="Proteomes" id="UP001239111">
    <property type="component" value="Chromosome 3"/>
</dbReference>
<proteinExistence type="predicted"/>
<protein>
    <submittedName>
        <fullName evidence="1">Uncharacterized protein</fullName>
    </submittedName>
</protein>
<evidence type="ECO:0000313" key="2">
    <source>
        <dbReference type="Proteomes" id="UP001239111"/>
    </source>
</evidence>
<comment type="caution">
    <text evidence="1">The sequence shown here is derived from an EMBL/GenBank/DDBJ whole genome shotgun (WGS) entry which is preliminary data.</text>
</comment>